<gene>
    <name evidence="1" type="ORF">ACOLOM_LOCUS4557</name>
</gene>
<accession>A0ACA9LPM3</accession>
<dbReference type="EMBL" id="CAJVPT010007636">
    <property type="protein sequence ID" value="CAG8543372.1"/>
    <property type="molecule type" value="Genomic_DNA"/>
</dbReference>
<organism evidence="1 2">
    <name type="scientific">Acaulospora colombiana</name>
    <dbReference type="NCBI Taxonomy" id="27376"/>
    <lineage>
        <taxon>Eukaryota</taxon>
        <taxon>Fungi</taxon>
        <taxon>Fungi incertae sedis</taxon>
        <taxon>Mucoromycota</taxon>
        <taxon>Glomeromycotina</taxon>
        <taxon>Glomeromycetes</taxon>
        <taxon>Diversisporales</taxon>
        <taxon>Acaulosporaceae</taxon>
        <taxon>Acaulospora</taxon>
    </lineage>
</organism>
<protein>
    <submittedName>
        <fullName evidence="1">10170_t:CDS:1</fullName>
    </submittedName>
</protein>
<sequence>LNWAISGRSESKLQEIFNIVSLSRGENVSPPEVIVADVYRPDTLQALTRRTKVIINCVGPFRFYGEAVVKACIENGTDYVDISGEVEFIERIQLTYGGQAKQKGVAIVPACGYDSVPADLGLLFTKRQLEARGAIPSQIEMFSKISGGKSGLVINYATYSSLVHSVANVDALKELRKNAHRPTVPKIGPTLKMAPPSRWDPRVQGYVVPSVTTDLSILKLSQQLDIEFNSGVSPSQLASYFVIPRFKYLVMLFLGGAIFRLLIKYQWGKNLLLRYPKFFSFGLFTREGPSPEQIQQASFSHRFYARGISKFRLSMEYETPVNNYNQNSPILSNLQPDVEIITTVVGPEPAYSATPIIAVA</sequence>
<feature type="non-terminal residue" evidence="1">
    <location>
        <position position="1"/>
    </location>
</feature>
<comment type="caution">
    <text evidence="1">The sequence shown here is derived from an EMBL/GenBank/DDBJ whole genome shotgun (WGS) entry which is preliminary data.</text>
</comment>
<evidence type="ECO:0000313" key="1">
    <source>
        <dbReference type="EMBL" id="CAG8543372.1"/>
    </source>
</evidence>
<evidence type="ECO:0000313" key="2">
    <source>
        <dbReference type="Proteomes" id="UP000789525"/>
    </source>
</evidence>
<dbReference type="Proteomes" id="UP000789525">
    <property type="component" value="Unassembled WGS sequence"/>
</dbReference>
<name>A0ACA9LPM3_9GLOM</name>
<feature type="non-terminal residue" evidence="1">
    <location>
        <position position="360"/>
    </location>
</feature>
<keyword evidence="2" id="KW-1185">Reference proteome</keyword>
<proteinExistence type="predicted"/>
<reference evidence="1" key="1">
    <citation type="submission" date="2021-06" db="EMBL/GenBank/DDBJ databases">
        <authorList>
            <person name="Kallberg Y."/>
            <person name="Tangrot J."/>
            <person name="Rosling A."/>
        </authorList>
    </citation>
    <scope>NUCLEOTIDE SEQUENCE</scope>
    <source>
        <strain evidence="1">CL356</strain>
    </source>
</reference>